<dbReference type="EMBL" id="CASHTH010003314">
    <property type="protein sequence ID" value="CAI8043233.1"/>
    <property type="molecule type" value="Genomic_DNA"/>
</dbReference>
<name>A0AA35T937_GEOBA</name>
<keyword evidence="2 4" id="KW-0285">Flavoprotein</keyword>
<dbReference type="GO" id="GO:0003995">
    <property type="term" value="F:acyl-CoA dehydrogenase activity"/>
    <property type="evidence" value="ECO:0007669"/>
    <property type="project" value="TreeGrafter"/>
</dbReference>
<dbReference type="InterPro" id="IPR009075">
    <property type="entry name" value="AcylCo_DH/oxidase_C"/>
</dbReference>
<evidence type="ECO:0000256" key="2">
    <source>
        <dbReference type="ARBA" id="ARBA00022630"/>
    </source>
</evidence>
<dbReference type="Pfam" id="PF00441">
    <property type="entry name" value="Acyl-CoA_dh_1"/>
    <property type="match status" value="1"/>
</dbReference>
<protein>
    <submittedName>
        <fullName evidence="9">Acyl-CoA dehydrogenase family member 11</fullName>
    </submittedName>
</protein>
<comment type="cofactor">
    <cofactor evidence="4">
        <name>FAD</name>
        <dbReference type="ChEBI" id="CHEBI:57692"/>
    </cofactor>
</comment>
<dbReference type="InterPro" id="IPR041504">
    <property type="entry name" value="AidB_N"/>
</dbReference>
<dbReference type="InterPro" id="IPR006091">
    <property type="entry name" value="Acyl-CoA_Oxase/DH_mid-dom"/>
</dbReference>
<dbReference type="InterPro" id="IPR036250">
    <property type="entry name" value="AcylCo_DH-like_C"/>
</dbReference>
<dbReference type="PANTHER" id="PTHR42707:SF2">
    <property type="entry name" value="ACD11 DEHYDROGENASE"/>
    <property type="match status" value="1"/>
</dbReference>
<dbReference type="Gene3D" id="2.40.110.20">
    <property type="match status" value="1"/>
</dbReference>
<evidence type="ECO:0000256" key="3">
    <source>
        <dbReference type="ARBA" id="ARBA00022827"/>
    </source>
</evidence>
<feature type="domain" description="Acyl-CoA dehydrogenase 11-like C-terminal" evidence="8">
    <location>
        <begin position="467"/>
        <end position="584"/>
    </location>
</feature>
<evidence type="ECO:0000259" key="8">
    <source>
        <dbReference type="Pfam" id="PF22217"/>
    </source>
</evidence>
<dbReference type="Gene3D" id="1.20.140.10">
    <property type="entry name" value="Butyryl-CoA Dehydrogenase, subunit A, domain 3"/>
    <property type="match status" value="1"/>
</dbReference>
<comment type="caution">
    <text evidence="9">The sequence shown here is derived from an EMBL/GenBank/DDBJ whole genome shotgun (WGS) entry which is preliminary data.</text>
</comment>
<feature type="domain" description="Acyl-CoA oxidase/dehydrogenase middle" evidence="6">
    <location>
        <begin position="207"/>
        <end position="310"/>
    </location>
</feature>
<dbReference type="SUPFAM" id="SSF56645">
    <property type="entry name" value="Acyl-CoA dehydrogenase NM domain-like"/>
    <property type="match status" value="1"/>
</dbReference>
<dbReference type="InterPro" id="IPR052904">
    <property type="entry name" value="Acyl-CoA_dehydrogenase-like"/>
</dbReference>
<feature type="domain" description="Acyl-CoA dehydrogenase/oxidase C-terminal" evidence="5">
    <location>
        <begin position="321"/>
        <end position="458"/>
    </location>
</feature>
<evidence type="ECO:0000313" key="10">
    <source>
        <dbReference type="Proteomes" id="UP001174909"/>
    </source>
</evidence>
<dbReference type="Proteomes" id="UP001174909">
    <property type="component" value="Unassembled WGS sequence"/>
</dbReference>
<dbReference type="PANTHER" id="PTHR42707">
    <property type="entry name" value="ACYL-COA DEHYDROGENASE"/>
    <property type="match status" value="1"/>
</dbReference>
<organism evidence="9 10">
    <name type="scientific">Geodia barretti</name>
    <name type="common">Barrett's horny sponge</name>
    <dbReference type="NCBI Taxonomy" id="519541"/>
    <lineage>
        <taxon>Eukaryota</taxon>
        <taxon>Metazoa</taxon>
        <taxon>Porifera</taxon>
        <taxon>Demospongiae</taxon>
        <taxon>Heteroscleromorpha</taxon>
        <taxon>Tetractinellida</taxon>
        <taxon>Astrophorina</taxon>
        <taxon>Geodiidae</taxon>
        <taxon>Geodia</taxon>
    </lineage>
</organism>
<dbReference type="Gene3D" id="6.10.250.600">
    <property type="match status" value="1"/>
</dbReference>
<keyword evidence="3 4" id="KW-0274">FAD</keyword>
<sequence>MQQQRALLLAKRFLSNGRVSRFSSSRAVSTTTQCRWSGDGDGKEEQKVSPDSFQRAKRGAFFQPRPQLYNTFVEDVFLRQYLQRVMPVEVCEEVFADLERKYNAWGEKVDELVTSSAWRTLHDIAAEEGMVAIAYERKHAQWSRLHQVAKTILWGPSSALYSCPIAMTDGAAMLIESSGLTQELPQLGKAFARLTTRDPTNFWTSGQWMTERRGGSDVGQSTDTVAVPQEDGSYRLYGYKWFTSATDADIAFTLARVQDPQGLVTPGSRGLSLFYLETRLGGGAHNSLELVRLKDKLGTRQLPTAEVLLDGSTAHLVGTEGRGVATISPMLTVTRLHNSIISAAYMRRILQLSRDYSTRRTVVETRGCTLLGLETARLVGLKEAGLATKSDTLLLRLLNSINKLYTAKQAVAVISEGLESFGGAGYLEDTGLPVLLRDAQVGTIWEGTTNVLSLDLLRVLQKVGPEILEVVTDTVKSRLSRLPLARCQLESEADLIRDRMQDVVTFVLRAMGEEPQCLEVAARDLALSLAHVYISMLLVEQACSDRASPSDRVTAERWCSRSLQLSPLTSYTKSQTAADLSMVMDGHRLSHSIQPQHSL</sequence>
<comment type="similarity">
    <text evidence="1 4">Belongs to the acyl-CoA dehydrogenase family.</text>
</comment>
<gene>
    <name evidence="9" type="ORF">GBAR_LOCUS23985</name>
</gene>
<reference evidence="9" key="1">
    <citation type="submission" date="2023-03" db="EMBL/GenBank/DDBJ databases">
        <authorList>
            <person name="Steffen K."/>
            <person name="Cardenas P."/>
        </authorList>
    </citation>
    <scope>NUCLEOTIDE SEQUENCE</scope>
</reference>
<keyword evidence="4" id="KW-0560">Oxidoreductase</keyword>
<keyword evidence="10" id="KW-1185">Reference proteome</keyword>
<evidence type="ECO:0000313" key="9">
    <source>
        <dbReference type="EMBL" id="CAI8043233.1"/>
    </source>
</evidence>
<evidence type="ECO:0000256" key="1">
    <source>
        <dbReference type="ARBA" id="ARBA00009347"/>
    </source>
</evidence>
<dbReference type="Pfam" id="PF22217">
    <property type="entry name" value="ACDH-11_C"/>
    <property type="match status" value="1"/>
</dbReference>
<dbReference type="Pfam" id="PF02770">
    <property type="entry name" value="Acyl-CoA_dh_M"/>
    <property type="match status" value="1"/>
</dbReference>
<dbReference type="SUPFAM" id="SSF47203">
    <property type="entry name" value="Acyl-CoA dehydrogenase C-terminal domain-like"/>
    <property type="match status" value="1"/>
</dbReference>
<accession>A0AA35T937</accession>
<feature type="domain" description="Adaptive response protein AidB N-terminal" evidence="7">
    <location>
        <begin position="100"/>
        <end position="176"/>
    </location>
</feature>
<dbReference type="AlphaFoldDB" id="A0AA35T937"/>
<dbReference type="InterPro" id="IPR009100">
    <property type="entry name" value="AcylCoA_DH/oxidase_NM_dom_sf"/>
</dbReference>
<evidence type="ECO:0000256" key="4">
    <source>
        <dbReference type="RuleBase" id="RU362125"/>
    </source>
</evidence>
<dbReference type="InterPro" id="IPR053998">
    <property type="entry name" value="ACDH-11_C"/>
</dbReference>
<dbReference type="Pfam" id="PF18158">
    <property type="entry name" value="AidB_N"/>
    <property type="match status" value="1"/>
</dbReference>
<proteinExistence type="inferred from homology"/>
<evidence type="ECO:0000259" key="5">
    <source>
        <dbReference type="Pfam" id="PF00441"/>
    </source>
</evidence>
<evidence type="ECO:0000259" key="6">
    <source>
        <dbReference type="Pfam" id="PF02770"/>
    </source>
</evidence>
<evidence type="ECO:0000259" key="7">
    <source>
        <dbReference type="Pfam" id="PF18158"/>
    </source>
</evidence>